<evidence type="ECO:0000313" key="4">
    <source>
        <dbReference type="Proteomes" id="UP000623795"/>
    </source>
</evidence>
<dbReference type="PANTHER" id="PTHR30163:SF9">
    <property type="entry name" value="MEMBRANE-BOUND LYTIC MUREIN TRANSGLYCOSYLASE B"/>
    <property type="match status" value="1"/>
</dbReference>
<dbReference type="SUPFAM" id="SSF53955">
    <property type="entry name" value="Lysozyme-like"/>
    <property type="match status" value="1"/>
</dbReference>
<evidence type="ECO:0000256" key="1">
    <source>
        <dbReference type="SAM" id="SignalP"/>
    </source>
</evidence>
<name>A0ABX1Q0I4_9RHOO</name>
<dbReference type="PANTHER" id="PTHR30163">
    <property type="entry name" value="MEMBRANE-BOUND LYTIC MUREIN TRANSGLYCOSYLASE B"/>
    <property type="match status" value="1"/>
</dbReference>
<keyword evidence="1" id="KW-0732">Signal</keyword>
<feature type="chain" id="PRO_5045185542" evidence="1">
    <location>
        <begin position="22"/>
        <end position="337"/>
    </location>
</feature>
<evidence type="ECO:0000259" key="2">
    <source>
        <dbReference type="Pfam" id="PF13406"/>
    </source>
</evidence>
<dbReference type="Gene3D" id="1.10.530.10">
    <property type="match status" value="1"/>
</dbReference>
<protein>
    <submittedName>
        <fullName evidence="3">Lytic murein transglycosylase B</fullName>
    </submittedName>
</protein>
<reference evidence="3 4" key="1">
    <citation type="submission" date="2019-12" db="EMBL/GenBank/DDBJ databases">
        <title>Comparative genomics gives insights into the taxonomy of the Azoarcus-Aromatoleum group and reveals separate origins of nif in the plant-associated Azoarcus and non-plant-associated Aromatoleum sub-groups.</title>
        <authorList>
            <person name="Lafos M."/>
            <person name="Maluk M."/>
            <person name="Batista M."/>
            <person name="Junghare M."/>
            <person name="Carmona M."/>
            <person name="Faoro H."/>
            <person name="Cruz L.M."/>
            <person name="Battistoni F."/>
            <person name="De Souza E."/>
            <person name="Pedrosa F."/>
            <person name="Chen W.-M."/>
            <person name="Poole P.S."/>
            <person name="Dixon R.A."/>
            <person name="James E.K."/>
        </authorList>
    </citation>
    <scope>NUCLEOTIDE SEQUENCE [LARGE SCALE GENOMIC DNA]</scope>
    <source>
        <strain evidence="3 4">Td21</strain>
    </source>
</reference>
<dbReference type="NCBIfam" id="TIGR02282">
    <property type="entry name" value="MltB"/>
    <property type="match status" value="1"/>
</dbReference>
<keyword evidence="4" id="KW-1185">Reference proteome</keyword>
<dbReference type="CDD" id="cd13399">
    <property type="entry name" value="Slt35-like"/>
    <property type="match status" value="1"/>
</dbReference>
<dbReference type="InterPro" id="IPR031304">
    <property type="entry name" value="SLT_2"/>
</dbReference>
<evidence type="ECO:0000313" key="3">
    <source>
        <dbReference type="EMBL" id="NMG45198.1"/>
    </source>
</evidence>
<dbReference type="InterPro" id="IPR043426">
    <property type="entry name" value="MltB-like"/>
</dbReference>
<comment type="caution">
    <text evidence="3">The sequence shown here is derived from an EMBL/GenBank/DDBJ whole genome shotgun (WGS) entry which is preliminary data.</text>
</comment>
<feature type="domain" description="Transglycosylase SLT" evidence="2">
    <location>
        <begin position="34"/>
        <end position="323"/>
    </location>
</feature>
<dbReference type="InterPro" id="IPR023346">
    <property type="entry name" value="Lysozyme-like_dom_sf"/>
</dbReference>
<dbReference type="RefSeq" id="WP_169257040.1">
    <property type="nucleotide sequence ID" value="NZ_WTVN01000026.1"/>
</dbReference>
<organism evidence="3 4">
    <name type="scientific">Aromatoleum toluvorans</name>
    <dbReference type="NCBI Taxonomy" id="92002"/>
    <lineage>
        <taxon>Bacteria</taxon>
        <taxon>Pseudomonadati</taxon>
        <taxon>Pseudomonadota</taxon>
        <taxon>Betaproteobacteria</taxon>
        <taxon>Rhodocyclales</taxon>
        <taxon>Rhodocyclaceae</taxon>
        <taxon>Aromatoleum</taxon>
    </lineage>
</organism>
<dbReference type="InterPro" id="IPR011757">
    <property type="entry name" value="Lytic_transglycosylase_MltB"/>
</dbReference>
<accession>A0ABX1Q0I4</accession>
<feature type="signal peptide" evidence="1">
    <location>
        <begin position="1"/>
        <end position="21"/>
    </location>
</feature>
<sequence>MKRTLVAAILCLGLISQPSLAGGSYAERPEGLSFATAMQEKHGFNRDDVLAALGQAHHEPRVIELIRPPATAGVRSWQRYRARFLDGKRIDGGVAFWQTYAAALQKAAEQYGVPPEIIVAIIGVETFYGRNTGNFETVSALATLAFDYPPRASLFLGELEQLFLLAREQVRDPLSYYGSYAGAIGYPQFLPSSIRNYAVDFDGNGHIDFDNEPVDAIGSVANYLARHGWVRGEPVAVPALLSPETNAQALVDAGIEPVLTPEQIAAAGIVAASSNPPAAPATLVDLATPGAPTEYWLGYRNFYAITRYNKSSFYAMAVFELARALRDQYTSVASNGQ</sequence>
<dbReference type="EMBL" id="WTVN01000026">
    <property type="protein sequence ID" value="NMG45198.1"/>
    <property type="molecule type" value="Genomic_DNA"/>
</dbReference>
<dbReference type="Proteomes" id="UP000623795">
    <property type="component" value="Unassembled WGS sequence"/>
</dbReference>
<dbReference type="Gene3D" id="1.10.8.350">
    <property type="entry name" value="Bacterial muramidase"/>
    <property type="match status" value="1"/>
</dbReference>
<dbReference type="Pfam" id="PF13406">
    <property type="entry name" value="SLT_2"/>
    <property type="match status" value="1"/>
</dbReference>
<gene>
    <name evidence="3" type="primary">mltB</name>
    <name evidence="3" type="ORF">GPA22_15880</name>
</gene>
<proteinExistence type="predicted"/>